<comment type="caution">
    <text evidence="1">The sequence shown here is derived from an EMBL/GenBank/DDBJ whole genome shotgun (WGS) entry which is preliminary data.</text>
</comment>
<dbReference type="AlphaFoldDB" id="A0A423MEN0"/>
<proteinExistence type="predicted"/>
<name>A0A423MEN0_PSEFL</name>
<reference evidence="1 2" key="1">
    <citation type="submission" date="2016-10" db="EMBL/GenBank/DDBJ databases">
        <title>Comparative genome analysis of multiple Pseudomonas spp. focuses on biocontrol and plant growth promoting traits.</title>
        <authorList>
            <person name="Tao X.-Y."/>
            <person name="Taylor C.G."/>
        </authorList>
    </citation>
    <scope>NUCLEOTIDE SEQUENCE [LARGE SCALE GENOMIC DNA]</scope>
    <source>
        <strain evidence="1 2">28B5</strain>
    </source>
</reference>
<evidence type="ECO:0000313" key="1">
    <source>
        <dbReference type="EMBL" id="RON81719.1"/>
    </source>
</evidence>
<evidence type="ECO:0000313" key="2">
    <source>
        <dbReference type="Proteomes" id="UP000285378"/>
    </source>
</evidence>
<dbReference type="OrthoDB" id="118532at2"/>
<sequence length="217" mass="24610">MASDQVARAYTTPAEYQLSGVSLVDTLYQGQHALALQMPGSSYQDPTRERLLDRDFMAWLPMDFGDGSIEVDVASDLAIDAPEYARGFVGVAFRIDRTGRFESIYLRPTNSSADDQIRRNHSVQYAGYPDFRFDQLRKESPEKYETYADLELGRWIHMKLVIKGSNVDLFLDHNEKPAFIVRDLKYGAAQRGGVGIWIESGTVAHFRNLRIFSDDKG</sequence>
<accession>A0A423MEN0</accession>
<dbReference type="EMBL" id="MOBX01000013">
    <property type="protein sequence ID" value="RON81719.1"/>
    <property type="molecule type" value="Genomic_DNA"/>
</dbReference>
<protein>
    <recommendedName>
        <fullName evidence="3">3-keto-disaccharide hydrolase domain-containing protein</fullName>
    </recommendedName>
</protein>
<gene>
    <name evidence="1" type="ORF">BK670_10955</name>
</gene>
<dbReference type="Proteomes" id="UP000285378">
    <property type="component" value="Unassembled WGS sequence"/>
</dbReference>
<dbReference type="Gene3D" id="2.60.120.560">
    <property type="entry name" value="Exo-inulinase, domain 1"/>
    <property type="match status" value="1"/>
</dbReference>
<organism evidence="1 2">
    <name type="scientific">Pseudomonas fluorescens</name>
    <dbReference type="NCBI Taxonomy" id="294"/>
    <lineage>
        <taxon>Bacteria</taxon>
        <taxon>Pseudomonadati</taxon>
        <taxon>Pseudomonadota</taxon>
        <taxon>Gammaproteobacteria</taxon>
        <taxon>Pseudomonadales</taxon>
        <taxon>Pseudomonadaceae</taxon>
        <taxon>Pseudomonas</taxon>
    </lineage>
</organism>
<evidence type="ECO:0008006" key="3">
    <source>
        <dbReference type="Google" id="ProtNLM"/>
    </source>
</evidence>